<dbReference type="InterPro" id="IPR009081">
    <property type="entry name" value="PP-bd_ACP"/>
</dbReference>
<accession>A0ABX6R6Z1</accession>
<dbReference type="EMBL" id="CP046269">
    <property type="protein sequence ID" value="QMV16887.1"/>
    <property type="molecule type" value="Genomic_DNA"/>
</dbReference>
<dbReference type="PRINTS" id="PR00154">
    <property type="entry name" value="AMPBINDING"/>
</dbReference>
<dbReference type="SUPFAM" id="SSF53474">
    <property type="entry name" value="alpha/beta-Hydrolases"/>
    <property type="match status" value="1"/>
</dbReference>
<dbReference type="RefSeq" id="WP_228449057.1">
    <property type="nucleotide sequence ID" value="NZ_CP046269.1"/>
</dbReference>
<sequence>MINVAFESSEFKVGVECGNATLLGMFSEQISQNPDKIAVTDCNGSLSYLDFYLAVMNTGKYLADIQVSNENCIGLYCEPSIDMVCGAWGILASGNAYLPLAPEYPSERIRYMIQDSKVRVIYTQEHLKAQLEAVVPEHVTVVSGADIPLSFSDGTASLSNTVCSKITPENLAYVIYTSGSTGKPKGVMIQHRNIAQQMAFLKQCFSFGEHTRILQKTPMSFDAAQWEILAPVFGGHLFVGPSGCYRDPDVMVEALLKYDISVLQCVPTLLQALIDHPLFVDCKELKQVFSGGETLTRQLSKEFYGVRPESELINLYGPTECTINSSYFRVCSEELDNYPSAISIGKPVVQTQYHILRNDGQPTLVGEIGELYISGPQVAKGYLHRPDLTEDKFVPNHISKDPGHSRLYRTGDLAHCDGEGNVHFAGRADNQVKLRGYRVELDEIRHAIEKHLWIKNAAMVINNDARTGSQNLIACVELDKTQAAIMDQGNHGAHHQSKANKHQVKAQLSNAGCRQSEECVGKLKIELKGKDATDRQKEKAFGRKTYRFFDRHHPVTKEELTVLLTFEQPKSLSCDVAQLTESQFGELLRHFGQYISDERLLPKYAYASPGALYAAQMYLELNGLFGWPAGIYYYHPIEHCLIKIKTLVQSEVPVFKLHFIGKRDAIEPVYKNNILEVLEMETGHILGLFDELLPNLGLSIGRHHKLEQLPSWYDGKKHDYNLGTFEICSNESAPEIEPPELYIQVHSNRVLGLTEGLYRFVNQDFEYLSDQLIMKRDVIAINQEVYDRASFGISMVENTSEQAMRYISLGRTLHKIQSNPLLLGVMSSGYSSKTGNDLPSAIRMRQILNTQGKNLKAFYFCIGGGISEEQYFSTGMKEDTVHMRGPTEIIRDDLMSQLPQYMIPNKVVIIDKLPQTANGKVAYQALKALDVVVNCGSEKKFVPLVTETEKQLGEIWCRIMKWNTASAEDDFFECGGNSLTAVAMINRINQTFEIKVPLQVLFKSPTIKQLAKWIDSQDEHTQSVSRLIELNNAQQRPVFCWPGLGGYPMNLKLLANQVSPERQFFGVQALGINEGEIPLSNVQEMAKADIELIKAVQPDGPYTLWGYSFGARVAFETAYQLEQMGETVEALNLIAPGSPQTHCDLEQMNQGEASFSNPVFVTILFSVFAHTIDGALLQSCLNQCHDEDSFVKFMCKRFPVLQEDLIRRITRIVQVSYNFSYTFEELVGRKINTPVTIFKAQQDNYSFIESAPAFSKVPPKIVNLQVDHYQVLKEQGVAELKAHNH</sequence>
<dbReference type="InterPro" id="IPR006162">
    <property type="entry name" value="Ppantetheine_attach_site"/>
</dbReference>
<evidence type="ECO:0000313" key="5">
    <source>
        <dbReference type="Proteomes" id="UP000515264"/>
    </source>
</evidence>
<proteinExistence type="predicted"/>
<keyword evidence="5" id="KW-1185">Reference proteome</keyword>
<evidence type="ECO:0000256" key="1">
    <source>
        <dbReference type="ARBA" id="ARBA00022450"/>
    </source>
</evidence>
<dbReference type="NCBIfam" id="TIGR01733">
    <property type="entry name" value="AA-adenyl-dom"/>
    <property type="match status" value="1"/>
</dbReference>
<dbReference type="InterPro" id="IPR000415">
    <property type="entry name" value="Nitroreductase-like"/>
</dbReference>
<dbReference type="Gene3D" id="1.10.1200.10">
    <property type="entry name" value="ACP-like"/>
    <property type="match status" value="1"/>
</dbReference>
<name>A0ABX6R6Z1_9VIBR</name>
<dbReference type="Pfam" id="PF00501">
    <property type="entry name" value="AMP-binding"/>
    <property type="match status" value="1"/>
</dbReference>
<reference evidence="4 5" key="1">
    <citation type="journal article" date="2020" name="J. Nat. Prod.">
        <title>Genomics-Metabolomics Profiling Disclosed Marine Vibrio spartinae 3.6 as a Producer of a New Branched Side Chain Prodigiosin.</title>
        <authorList>
            <person name="Vitale G.A."/>
            <person name="Sciarretta M."/>
            <person name="Palma Esposito F."/>
            <person name="January G.G."/>
            <person name="Giaccio M."/>
            <person name="Bunk B."/>
            <person name="Sproer C."/>
            <person name="Bajerski F."/>
            <person name="Power D."/>
            <person name="Festa C."/>
            <person name="Monti M.C."/>
            <person name="D'Auria M.V."/>
            <person name="de Pascale D."/>
        </authorList>
    </citation>
    <scope>NUCLEOTIDE SEQUENCE [LARGE SCALE GENOMIC DNA]</scope>
    <source>
        <strain evidence="4 5">3.6</strain>
    </source>
</reference>
<dbReference type="SMART" id="SM00823">
    <property type="entry name" value="PKS_PP"/>
    <property type="match status" value="1"/>
</dbReference>
<dbReference type="PROSITE" id="PS50075">
    <property type="entry name" value="CARRIER"/>
    <property type="match status" value="1"/>
</dbReference>
<dbReference type="SUPFAM" id="SSF47336">
    <property type="entry name" value="ACP-like"/>
    <property type="match status" value="1"/>
</dbReference>
<dbReference type="PANTHER" id="PTHR45527">
    <property type="entry name" value="NONRIBOSOMAL PEPTIDE SYNTHETASE"/>
    <property type="match status" value="1"/>
</dbReference>
<organism evidence="4 5">
    <name type="scientific">Vibrio spartinae</name>
    <dbReference type="NCBI Taxonomy" id="1918945"/>
    <lineage>
        <taxon>Bacteria</taxon>
        <taxon>Pseudomonadati</taxon>
        <taxon>Pseudomonadota</taxon>
        <taxon>Gammaproteobacteria</taxon>
        <taxon>Vibrionales</taxon>
        <taxon>Vibrionaceae</taxon>
        <taxon>Vibrio</taxon>
    </lineage>
</organism>
<dbReference type="InterPro" id="IPR020806">
    <property type="entry name" value="PKS_PP-bd"/>
</dbReference>
<dbReference type="SUPFAM" id="SSF56801">
    <property type="entry name" value="Acetyl-CoA synthetase-like"/>
    <property type="match status" value="1"/>
</dbReference>
<dbReference type="InterPro" id="IPR020845">
    <property type="entry name" value="AMP-binding_CS"/>
</dbReference>
<dbReference type="InterPro" id="IPR001031">
    <property type="entry name" value="Thioesterase"/>
</dbReference>
<evidence type="ECO:0000313" key="4">
    <source>
        <dbReference type="EMBL" id="QMV16887.1"/>
    </source>
</evidence>
<dbReference type="InterPro" id="IPR045851">
    <property type="entry name" value="AMP-bd_C_sf"/>
</dbReference>
<dbReference type="Pfam" id="PF00975">
    <property type="entry name" value="Thioesterase"/>
    <property type="match status" value="1"/>
</dbReference>
<dbReference type="InterPro" id="IPR020459">
    <property type="entry name" value="AMP-binding"/>
</dbReference>
<dbReference type="Gene3D" id="3.40.50.12780">
    <property type="entry name" value="N-terminal domain of ligase-like"/>
    <property type="match status" value="1"/>
</dbReference>
<gene>
    <name evidence="4" type="primary">tycC_7</name>
    <name evidence="4" type="ORF">Vspart_04306</name>
</gene>
<dbReference type="InterPro" id="IPR042099">
    <property type="entry name" value="ANL_N_sf"/>
</dbReference>
<dbReference type="PANTHER" id="PTHR45527:SF1">
    <property type="entry name" value="FATTY ACID SYNTHASE"/>
    <property type="match status" value="1"/>
</dbReference>
<dbReference type="InterPro" id="IPR010071">
    <property type="entry name" value="AA_adenyl_dom"/>
</dbReference>
<dbReference type="PROSITE" id="PS00012">
    <property type="entry name" value="PHOSPHOPANTETHEINE"/>
    <property type="match status" value="1"/>
</dbReference>
<dbReference type="PROSITE" id="PS00455">
    <property type="entry name" value="AMP_BINDING"/>
    <property type="match status" value="1"/>
</dbReference>
<dbReference type="Gene3D" id="3.30.300.30">
    <property type="match status" value="2"/>
</dbReference>
<protein>
    <submittedName>
        <fullName evidence="4">Tyrocidine synthase III</fullName>
    </submittedName>
</protein>
<dbReference type="Pfam" id="PF00550">
    <property type="entry name" value="PP-binding"/>
    <property type="match status" value="1"/>
</dbReference>
<dbReference type="Proteomes" id="UP000515264">
    <property type="component" value="Chromosome 2"/>
</dbReference>
<keyword evidence="1" id="KW-0596">Phosphopantetheine</keyword>
<feature type="domain" description="Carrier" evidence="3">
    <location>
        <begin position="943"/>
        <end position="1018"/>
    </location>
</feature>
<keyword evidence="2" id="KW-0597">Phosphoprotein</keyword>
<evidence type="ECO:0000259" key="3">
    <source>
        <dbReference type="PROSITE" id="PS50075"/>
    </source>
</evidence>
<dbReference type="Gene3D" id="3.40.50.1820">
    <property type="entry name" value="alpha/beta hydrolase"/>
    <property type="match status" value="1"/>
</dbReference>
<dbReference type="InterPro" id="IPR029058">
    <property type="entry name" value="AB_hydrolase_fold"/>
</dbReference>
<dbReference type="InterPro" id="IPR000873">
    <property type="entry name" value="AMP-dep_synth/lig_dom"/>
</dbReference>
<dbReference type="InterPro" id="IPR036736">
    <property type="entry name" value="ACP-like_sf"/>
</dbReference>
<dbReference type="CDD" id="cd05930">
    <property type="entry name" value="A_NRPS"/>
    <property type="match status" value="1"/>
</dbReference>
<evidence type="ECO:0000256" key="2">
    <source>
        <dbReference type="ARBA" id="ARBA00022553"/>
    </source>
</evidence>
<dbReference type="Gene3D" id="3.40.109.10">
    <property type="entry name" value="NADH Oxidase"/>
    <property type="match status" value="1"/>
</dbReference>